<gene>
    <name evidence="2" type="ORF">Q8791_27535</name>
</gene>
<reference evidence="2 3" key="1">
    <citation type="submission" date="2023-08" db="EMBL/GenBank/DDBJ databases">
        <authorList>
            <person name="Girao M."/>
            <person name="Carvalho M.F."/>
        </authorList>
    </citation>
    <scope>NUCLEOTIDE SEQUENCE [LARGE SCALE GENOMIC DNA]</scope>
    <source>
        <strain evidence="2 3">CT-R113</strain>
    </source>
</reference>
<dbReference type="Pfam" id="PF13649">
    <property type="entry name" value="Methyltransf_25"/>
    <property type="match status" value="1"/>
</dbReference>
<name>A0ABU7KFI3_9ACTN</name>
<dbReference type="Proteomes" id="UP001356095">
    <property type="component" value="Unassembled WGS sequence"/>
</dbReference>
<proteinExistence type="predicted"/>
<dbReference type="SUPFAM" id="SSF53335">
    <property type="entry name" value="S-adenosyl-L-methionine-dependent methyltransferases"/>
    <property type="match status" value="1"/>
</dbReference>
<keyword evidence="2" id="KW-0808">Transferase</keyword>
<dbReference type="InterPro" id="IPR029063">
    <property type="entry name" value="SAM-dependent_MTases_sf"/>
</dbReference>
<keyword evidence="2" id="KW-0489">Methyltransferase</keyword>
<comment type="caution">
    <text evidence="2">The sequence shown here is derived from an EMBL/GenBank/DDBJ whole genome shotgun (WGS) entry which is preliminary data.</text>
</comment>
<protein>
    <submittedName>
        <fullName evidence="2">Class I SAM-dependent methyltransferase</fullName>
        <ecNumber evidence="2">2.1.1.-</ecNumber>
    </submittedName>
</protein>
<evidence type="ECO:0000313" key="3">
    <source>
        <dbReference type="Proteomes" id="UP001356095"/>
    </source>
</evidence>
<dbReference type="RefSeq" id="WP_330094744.1">
    <property type="nucleotide sequence ID" value="NZ_JAUZMY010000038.1"/>
</dbReference>
<keyword evidence="3" id="KW-1185">Reference proteome</keyword>
<dbReference type="PANTHER" id="PTHR42912:SF80">
    <property type="entry name" value="METHYLTRANSFERASE DOMAIN-CONTAINING PROTEIN"/>
    <property type="match status" value="1"/>
</dbReference>
<dbReference type="GO" id="GO:0008168">
    <property type="term" value="F:methyltransferase activity"/>
    <property type="evidence" value="ECO:0007669"/>
    <property type="project" value="UniProtKB-KW"/>
</dbReference>
<dbReference type="CDD" id="cd02440">
    <property type="entry name" value="AdoMet_MTases"/>
    <property type="match status" value="1"/>
</dbReference>
<dbReference type="InterPro" id="IPR041698">
    <property type="entry name" value="Methyltransf_25"/>
</dbReference>
<dbReference type="Gene3D" id="3.40.50.150">
    <property type="entry name" value="Vaccinia Virus protein VP39"/>
    <property type="match status" value="1"/>
</dbReference>
<evidence type="ECO:0000259" key="1">
    <source>
        <dbReference type="Pfam" id="PF13649"/>
    </source>
</evidence>
<dbReference type="PANTHER" id="PTHR42912">
    <property type="entry name" value="METHYLTRANSFERASE"/>
    <property type="match status" value="1"/>
</dbReference>
<dbReference type="EMBL" id="JAUZMY010000038">
    <property type="protein sequence ID" value="MEE2040980.1"/>
    <property type="molecule type" value="Genomic_DNA"/>
</dbReference>
<dbReference type="InterPro" id="IPR050508">
    <property type="entry name" value="Methyltransf_Superfamily"/>
</dbReference>
<dbReference type="EC" id="2.1.1.-" evidence="2"/>
<dbReference type="GO" id="GO:0032259">
    <property type="term" value="P:methylation"/>
    <property type="evidence" value="ECO:0007669"/>
    <property type="project" value="UniProtKB-KW"/>
</dbReference>
<organism evidence="2 3">
    <name type="scientific">Nocardiopsis codii</name>
    <dbReference type="NCBI Taxonomy" id="3065942"/>
    <lineage>
        <taxon>Bacteria</taxon>
        <taxon>Bacillati</taxon>
        <taxon>Actinomycetota</taxon>
        <taxon>Actinomycetes</taxon>
        <taxon>Streptosporangiales</taxon>
        <taxon>Nocardiopsidaceae</taxon>
        <taxon>Nocardiopsis</taxon>
    </lineage>
</organism>
<sequence>MTEPSFLTLTRTAYDAVAVEYAELHRDELSKVPLDRVMLDLFAALVRARGGPVTDVGCGTGRATGYLAGLGLDVSGVDLSPGMLDVARNTYPDLPFREGSMTGLDLPDASQAGICAVYSIIHVPAELLPGVFASFRRALVPGGEVMVVFQVGEEPRHMEQVLGHPVELVFHRRTTEQIAGLLEEAGLVVHTRVVREPEGAELTPHAHLFARRPLAE</sequence>
<accession>A0ABU7KFI3</accession>
<feature type="domain" description="Methyltransferase" evidence="1">
    <location>
        <begin position="53"/>
        <end position="143"/>
    </location>
</feature>
<evidence type="ECO:0000313" key="2">
    <source>
        <dbReference type="EMBL" id="MEE2040980.1"/>
    </source>
</evidence>